<dbReference type="AlphaFoldDB" id="A0A212KEA4"/>
<reference evidence="2" key="1">
    <citation type="submission" date="2016-04" db="EMBL/GenBank/DDBJ databases">
        <authorList>
            <person name="Evans L.H."/>
            <person name="Alamgir A."/>
            <person name="Owens N."/>
            <person name="Weber N.D."/>
            <person name="Virtaneva K."/>
            <person name="Barbian K."/>
            <person name="Babar A."/>
            <person name="Rosenke K."/>
        </authorList>
    </citation>
    <scope>NUCLEOTIDE SEQUENCE</scope>
    <source>
        <strain evidence="2">86</strain>
    </source>
</reference>
<organism evidence="2">
    <name type="scientific">uncultured delta proteobacterium</name>
    <dbReference type="NCBI Taxonomy" id="34034"/>
    <lineage>
        <taxon>Bacteria</taxon>
        <taxon>Deltaproteobacteria</taxon>
        <taxon>environmental samples</taxon>
    </lineage>
</organism>
<evidence type="ECO:0000259" key="1">
    <source>
        <dbReference type="Pfam" id="PF14361"/>
    </source>
</evidence>
<name>A0A212KEA4_9DELT</name>
<feature type="domain" description="RsbT co-antagonist protein RsbRD N-terminal" evidence="1">
    <location>
        <begin position="14"/>
        <end position="150"/>
    </location>
</feature>
<proteinExistence type="predicted"/>
<gene>
    <name evidence="2" type="ORF">KL86DPRO_60015</name>
</gene>
<accession>A0A212KEA4</accession>
<dbReference type="EMBL" id="FLUQ01000006">
    <property type="protein sequence ID" value="SBW10060.1"/>
    <property type="molecule type" value="Genomic_DNA"/>
</dbReference>
<protein>
    <recommendedName>
        <fullName evidence="1">RsbT co-antagonist protein RsbRD N-terminal domain-containing protein</fullName>
    </recommendedName>
</protein>
<evidence type="ECO:0000313" key="2">
    <source>
        <dbReference type="EMBL" id="SBW10060.1"/>
    </source>
</evidence>
<sequence>MRLAPVLENSCTPLIQSWITAANAIYPFATTGFLRSQQDPFANPVGRRSADLAPLLCRAVIGLPHDGAALRAALEEFVRVRAMQDLPAETSLEALFAYKGIIRASLKEQGLELTAADREELEAMDARCDSLALLAFGMYTRLRETFFEARVQDVRRRHSQILRLAERHGLAESVPEPDGGETS</sequence>
<dbReference type="Pfam" id="PF14361">
    <property type="entry name" value="RsbRD_N"/>
    <property type="match status" value="1"/>
</dbReference>
<dbReference type="InterPro" id="IPR025751">
    <property type="entry name" value="RsbRD_N_dom"/>
</dbReference>